<keyword evidence="1" id="KW-0732">Signal</keyword>
<dbReference type="RefSeq" id="WP_117394007.1">
    <property type="nucleotide sequence ID" value="NZ_QWDC01000005.1"/>
</dbReference>
<name>A0A372NN30_9SPHI</name>
<comment type="caution">
    <text evidence="2">The sequence shown here is derived from an EMBL/GenBank/DDBJ whole genome shotgun (WGS) entry which is preliminary data.</text>
</comment>
<protein>
    <submittedName>
        <fullName evidence="2">Uncharacterized protein</fullName>
    </submittedName>
</protein>
<evidence type="ECO:0000313" key="3">
    <source>
        <dbReference type="Proteomes" id="UP000264217"/>
    </source>
</evidence>
<sequence length="135" mass="15186">MKKLIFLLTLIFIIPAKIKAQSAGPQELHCTEQTFTLISASSGLLTFGAGKGWKPVPENFRHLQQAVNETRIPLSLTALVLRGTEDFPGRIDKPFTYNLLTSFKKQTPGAPHIFEITKQFQSTIQHFFVPLFQSK</sequence>
<dbReference type="EMBL" id="QWDC01000005">
    <property type="protein sequence ID" value="RFZ90040.1"/>
    <property type="molecule type" value="Genomic_DNA"/>
</dbReference>
<feature type="chain" id="PRO_5016623065" evidence="1">
    <location>
        <begin position="23"/>
        <end position="135"/>
    </location>
</feature>
<dbReference type="AlphaFoldDB" id="A0A372NN30"/>
<proteinExistence type="predicted"/>
<evidence type="ECO:0000313" key="2">
    <source>
        <dbReference type="EMBL" id="RFZ90040.1"/>
    </source>
</evidence>
<organism evidence="2 3">
    <name type="scientific">Mucilaginibacter conchicola</name>
    <dbReference type="NCBI Taxonomy" id="2303333"/>
    <lineage>
        <taxon>Bacteria</taxon>
        <taxon>Pseudomonadati</taxon>
        <taxon>Bacteroidota</taxon>
        <taxon>Sphingobacteriia</taxon>
        <taxon>Sphingobacteriales</taxon>
        <taxon>Sphingobacteriaceae</taxon>
        <taxon>Mucilaginibacter</taxon>
    </lineage>
</organism>
<evidence type="ECO:0000256" key="1">
    <source>
        <dbReference type="SAM" id="SignalP"/>
    </source>
</evidence>
<feature type="signal peptide" evidence="1">
    <location>
        <begin position="1"/>
        <end position="22"/>
    </location>
</feature>
<keyword evidence="3" id="KW-1185">Reference proteome</keyword>
<accession>A0A372NN30</accession>
<reference evidence="2 3" key="1">
    <citation type="submission" date="2018-08" db="EMBL/GenBank/DDBJ databases">
        <title>Mucilaginibacter sp. MYSH2.</title>
        <authorList>
            <person name="Seo T."/>
        </authorList>
    </citation>
    <scope>NUCLEOTIDE SEQUENCE [LARGE SCALE GENOMIC DNA]</scope>
    <source>
        <strain evidence="2 3">MYSH2</strain>
    </source>
</reference>
<gene>
    <name evidence="2" type="ORF">D0C36_22610</name>
</gene>
<dbReference type="Proteomes" id="UP000264217">
    <property type="component" value="Unassembled WGS sequence"/>
</dbReference>